<sequence length="361" mass="41519">MGNILTVASGRDYKHLVQGSIPVYGTGGYMTSVDSYLYDGETVCIGRKGTINKPFYFNGKFWTVDTLFYTHSFKKVLPKFVYHIFEQINWLKYNEASGVPSLSKSTIDNIDVNISSLNEQLKISSFISLIDERIETQNKIIEQLETLIKTVSEKLFSQKLRFEGFCDNWQEKKLGDIGMTYNGLSGKSKDDFGSGKKYIQYKQIFDKLEIDVKKCGLVNVNDNENQNQVEYGDVFFTISSETSREIGMSSVLLEKVEDVYLNSFCFGYRIFSFEILAPEFAKFFFRSDCVRNSIIKLAQGSTRFNMSKIELLKLKIIVPSIEEQNKIANFLSSIDTKIDIENQLLQKLEEQKKFLLHQIFV</sequence>
<keyword evidence="7" id="KW-1185">Reference proteome</keyword>
<dbReference type="PANTHER" id="PTHR30408">
    <property type="entry name" value="TYPE-1 RESTRICTION ENZYME ECOKI SPECIFICITY PROTEIN"/>
    <property type="match status" value="1"/>
</dbReference>
<evidence type="ECO:0000256" key="3">
    <source>
        <dbReference type="ARBA" id="ARBA00023125"/>
    </source>
</evidence>
<dbReference type="PANTHER" id="PTHR30408:SF12">
    <property type="entry name" value="TYPE I RESTRICTION ENZYME MJAVIII SPECIFICITY SUBUNIT"/>
    <property type="match status" value="1"/>
</dbReference>
<keyword evidence="6" id="KW-0540">Nuclease</keyword>
<dbReference type="Gene3D" id="1.10.287.1120">
    <property type="entry name" value="Bipartite methylase S protein"/>
    <property type="match status" value="1"/>
</dbReference>
<dbReference type="InterPro" id="IPR000055">
    <property type="entry name" value="Restrct_endonuc_typeI_TRD"/>
</dbReference>
<reference evidence="7" key="1">
    <citation type="journal article" date="2019" name="Int. J. Syst. Evol. Microbiol.">
        <title>The Global Catalogue of Microorganisms (GCM) 10K type strain sequencing project: providing services to taxonomists for standard genome sequencing and annotation.</title>
        <authorList>
            <consortium name="The Broad Institute Genomics Platform"/>
            <consortium name="The Broad Institute Genome Sequencing Center for Infectious Disease"/>
            <person name="Wu L."/>
            <person name="Ma J."/>
        </authorList>
    </citation>
    <scope>NUCLEOTIDE SEQUENCE [LARGE SCALE GENOMIC DNA]</scope>
    <source>
        <strain evidence="7">CGMCC 1.16060</strain>
    </source>
</reference>
<name>A0ABQ1TX53_9FLAO</name>
<evidence type="ECO:0000313" key="7">
    <source>
        <dbReference type="Proteomes" id="UP000655016"/>
    </source>
</evidence>
<keyword evidence="4" id="KW-0175">Coiled coil</keyword>
<evidence type="ECO:0000313" key="6">
    <source>
        <dbReference type="EMBL" id="GGF05964.1"/>
    </source>
</evidence>
<dbReference type="InterPro" id="IPR044946">
    <property type="entry name" value="Restrct_endonuc_typeI_TRD_sf"/>
</dbReference>
<keyword evidence="3" id="KW-0238">DNA-binding</keyword>
<feature type="domain" description="Type I restriction modification DNA specificity" evidence="5">
    <location>
        <begin position="167"/>
        <end position="350"/>
    </location>
</feature>
<comment type="caution">
    <text evidence="6">The sequence shown here is derived from an EMBL/GenBank/DDBJ whole genome shotgun (WGS) entry which is preliminary data.</text>
</comment>
<keyword evidence="6" id="KW-0255">Endonuclease</keyword>
<protein>
    <submittedName>
        <fullName evidence="6">Type I restriction endonuclease subunit S</fullName>
    </submittedName>
</protein>
<dbReference type="Pfam" id="PF01420">
    <property type="entry name" value="Methylase_S"/>
    <property type="match status" value="2"/>
</dbReference>
<feature type="coiled-coil region" evidence="4">
    <location>
        <begin position="331"/>
        <end position="358"/>
    </location>
</feature>
<dbReference type="CDD" id="cd17288">
    <property type="entry name" value="RMtype1_S_LlaAI06ORF1089P_TRD1-CR1_like"/>
    <property type="match status" value="1"/>
</dbReference>
<dbReference type="Proteomes" id="UP000655016">
    <property type="component" value="Unassembled WGS sequence"/>
</dbReference>
<dbReference type="GO" id="GO:0004519">
    <property type="term" value="F:endonuclease activity"/>
    <property type="evidence" value="ECO:0007669"/>
    <property type="project" value="UniProtKB-KW"/>
</dbReference>
<dbReference type="Gene3D" id="3.90.220.20">
    <property type="entry name" value="DNA methylase specificity domains"/>
    <property type="match status" value="2"/>
</dbReference>
<keyword evidence="6" id="KW-0378">Hydrolase</keyword>
<dbReference type="EMBL" id="BMKP01000002">
    <property type="protein sequence ID" value="GGF05964.1"/>
    <property type="molecule type" value="Genomic_DNA"/>
</dbReference>
<comment type="similarity">
    <text evidence="1">Belongs to the type-I restriction system S methylase family.</text>
</comment>
<evidence type="ECO:0000256" key="4">
    <source>
        <dbReference type="SAM" id="Coils"/>
    </source>
</evidence>
<dbReference type="SUPFAM" id="SSF116734">
    <property type="entry name" value="DNA methylase specificity domain"/>
    <property type="match status" value="2"/>
</dbReference>
<accession>A0ABQ1TX53</accession>
<evidence type="ECO:0000256" key="2">
    <source>
        <dbReference type="ARBA" id="ARBA00022747"/>
    </source>
</evidence>
<evidence type="ECO:0000259" key="5">
    <source>
        <dbReference type="Pfam" id="PF01420"/>
    </source>
</evidence>
<evidence type="ECO:0000256" key="1">
    <source>
        <dbReference type="ARBA" id="ARBA00010923"/>
    </source>
</evidence>
<dbReference type="InterPro" id="IPR052021">
    <property type="entry name" value="Type-I_RS_S_subunit"/>
</dbReference>
<proteinExistence type="inferred from homology"/>
<keyword evidence="2" id="KW-0680">Restriction system</keyword>
<organism evidence="6 7">
    <name type="scientific">Flavobacterium limi</name>
    <dbReference type="NCBI Taxonomy" id="2045105"/>
    <lineage>
        <taxon>Bacteria</taxon>
        <taxon>Pseudomonadati</taxon>
        <taxon>Bacteroidota</taxon>
        <taxon>Flavobacteriia</taxon>
        <taxon>Flavobacteriales</taxon>
        <taxon>Flavobacteriaceae</taxon>
        <taxon>Flavobacterium</taxon>
    </lineage>
</organism>
<gene>
    <name evidence="6" type="ORF">GCM10011518_14010</name>
</gene>
<feature type="domain" description="Type I restriction modification DNA specificity" evidence="5">
    <location>
        <begin position="17"/>
        <end position="145"/>
    </location>
</feature>